<dbReference type="Gene3D" id="3.30.420.10">
    <property type="entry name" value="Ribonuclease H-like superfamily/Ribonuclease H"/>
    <property type="match status" value="1"/>
</dbReference>
<dbReference type="STRING" id="888064.HMPREF9088_2341"/>
<dbReference type="GO" id="GO:0003676">
    <property type="term" value="F:nucleic acid binding"/>
    <property type="evidence" value="ECO:0007669"/>
    <property type="project" value="InterPro"/>
</dbReference>
<evidence type="ECO:0000313" key="4">
    <source>
        <dbReference type="Proteomes" id="UP000010296"/>
    </source>
</evidence>
<dbReference type="InterPro" id="IPR050900">
    <property type="entry name" value="Transposase_IS3/IS150/IS904"/>
</dbReference>
<name>E6LJ01_ENTI1</name>
<dbReference type="InterPro" id="IPR036397">
    <property type="entry name" value="RNaseH_sf"/>
</dbReference>
<dbReference type="NCBIfam" id="NF033516">
    <property type="entry name" value="transpos_IS3"/>
    <property type="match status" value="1"/>
</dbReference>
<dbReference type="InterPro" id="IPR012337">
    <property type="entry name" value="RNaseH-like_sf"/>
</dbReference>
<comment type="caution">
    <text evidence="3">The sequence shown here is derived from an EMBL/GenBank/DDBJ whole genome shotgun (WGS) entry which is preliminary data.</text>
</comment>
<dbReference type="PROSITE" id="PS50994">
    <property type="entry name" value="INTEGRASE"/>
    <property type="match status" value="1"/>
</dbReference>
<dbReference type="eggNOG" id="COG2801">
    <property type="taxonomic scope" value="Bacteria"/>
</dbReference>
<proteinExistence type="predicted"/>
<protein>
    <submittedName>
        <fullName evidence="3">Integrase core domain protein</fullName>
    </submittedName>
</protein>
<dbReference type="GO" id="GO:0015074">
    <property type="term" value="P:DNA integration"/>
    <property type="evidence" value="ECO:0007669"/>
    <property type="project" value="InterPro"/>
</dbReference>
<dbReference type="InterPro" id="IPR025948">
    <property type="entry name" value="HTH-like_dom"/>
</dbReference>
<dbReference type="PANTHER" id="PTHR46889">
    <property type="entry name" value="TRANSPOSASE INSF FOR INSERTION SEQUENCE IS3B-RELATED"/>
    <property type="match status" value="1"/>
</dbReference>
<dbReference type="InterPro" id="IPR001584">
    <property type="entry name" value="Integrase_cat-core"/>
</dbReference>
<keyword evidence="4" id="KW-1185">Reference proteome</keyword>
<sequence>MSFIGLAKATFYHWKNRLDEVNPDQDLINEIRDIFEGNYEAVGYRYINQELRARGKVVNHKKIQRLKRENNIQCKVFTRKSRKYNSYKGTVGTTAKNKIRRRFHTTVPHQKITTDTTEFKYYIKDNAGNMQVKKLYLDPFMDMFNSEILSYRISTSPNGKAIMEGLEEAIQITSDCPFRRTFHSDQGWGYQMKAYVRRLKYKQIFQSMSRKGNCLDNSLMENFFSILKQSMYYGKVFHSFEELKLAIQNFIHYYNHKRRKAKLNWLSPVEYRLKYVS</sequence>
<dbReference type="Pfam" id="PF00665">
    <property type="entry name" value="rve"/>
    <property type="match status" value="1"/>
</dbReference>
<evidence type="ECO:0000259" key="2">
    <source>
        <dbReference type="PROSITE" id="PS50994"/>
    </source>
</evidence>
<comment type="function">
    <text evidence="1">Involved in the transposition of the insertion sequence.</text>
</comment>
<feature type="domain" description="Integrase catalytic" evidence="2">
    <location>
        <begin position="104"/>
        <end position="276"/>
    </location>
</feature>
<organism evidence="3 4">
    <name type="scientific">Enterococcus italicus (strain DSM 15952 / CCUG 50447 / LMG 22039 / TP 1.5)</name>
    <dbReference type="NCBI Taxonomy" id="888064"/>
    <lineage>
        <taxon>Bacteria</taxon>
        <taxon>Bacillati</taxon>
        <taxon>Bacillota</taxon>
        <taxon>Bacilli</taxon>
        <taxon>Lactobacillales</taxon>
        <taxon>Enterococcaceae</taxon>
        <taxon>Enterococcus</taxon>
    </lineage>
</organism>
<gene>
    <name evidence="3" type="ORF">HMPREF9088_2341</name>
</gene>
<dbReference type="HOGENOM" id="CLU_027402_4_3_9"/>
<dbReference type="EMBL" id="AEPV01000110">
    <property type="protein sequence ID" value="EFU72823.1"/>
    <property type="molecule type" value="Genomic_DNA"/>
</dbReference>
<evidence type="ECO:0000256" key="1">
    <source>
        <dbReference type="ARBA" id="ARBA00002286"/>
    </source>
</evidence>
<dbReference type="Pfam" id="PF13333">
    <property type="entry name" value="rve_2"/>
    <property type="match status" value="1"/>
</dbReference>
<dbReference type="PANTHER" id="PTHR46889:SF4">
    <property type="entry name" value="TRANSPOSASE INSO FOR INSERTION SEQUENCE ELEMENT IS911B-RELATED"/>
    <property type="match status" value="1"/>
</dbReference>
<accession>E6LJ01</accession>
<dbReference type="Proteomes" id="UP000010296">
    <property type="component" value="Unassembled WGS sequence"/>
</dbReference>
<dbReference type="AlphaFoldDB" id="E6LJ01"/>
<dbReference type="InterPro" id="IPR048020">
    <property type="entry name" value="Transpos_IS3"/>
</dbReference>
<reference evidence="3 4" key="1">
    <citation type="submission" date="2010-12" db="EMBL/GenBank/DDBJ databases">
        <authorList>
            <person name="Muzny D."/>
            <person name="Qin X."/>
            <person name="Deng J."/>
            <person name="Jiang H."/>
            <person name="Liu Y."/>
            <person name="Qu J."/>
            <person name="Song X.-Z."/>
            <person name="Zhang L."/>
            <person name="Thornton R."/>
            <person name="Coyle M."/>
            <person name="Francisco L."/>
            <person name="Jackson L."/>
            <person name="Javaid M."/>
            <person name="Korchina V."/>
            <person name="Kovar C."/>
            <person name="Mata R."/>
            <person name="Mathew T."/>
            <person name="Ngo R."/>
            <person name="Nguyen L."/>
            <person name="Nguyen N."/>
            <person name="Okwuonu G."/>
            <person name="Ongeri F."/>
            <person name="Pham C."/>
            <person name="Simmons D."/>
            <person name="Wilczek-Boney K."/>
            <person name="Hale W."/>
            <person name="Jakkamsetti A."/>
            <person name="Pham P."/>
            <person name="Ruth R."/>
            <person name="San Lucas F."/>
            <person name="Warren J."/>
            <person name="Zhang J."/>
            <person name="Zhao Z."/>
            <person name="Zhou C."/>
            <person name="Zhu D."/>
            <person name="Lee S."/>
            <person name="Bess C."/>
            <person name="Blankenburg K."/>
            <person name="Forbes L."/>
            <person name="Fu Q."/>
            <person name="Gubbala S."/>
            <person name="Hirani K."/>
            <person name="Jayaseelan J.C."/>
            <person name="Lara F."/>
            <person name="Munidasa M."/>
            <person name="Palculict T."/>
            <person name="Patil S."/>
            <person name="Pu L.-L."/>
            <person name="Saada N."/>
            <person name="Tang L."/>
            <person name="Weissenberger G."/>
            <person name="Zhu Y."/>
            <person name="Hemphill L."/>
            <person name="Shang Y."/>
            <person name="Youmans B."/>
            <person name="Ayvaz T."/>
            <person name="Ross M."/>
            <person name="Santibanez J."/>
            <person name="Aqrawi P."/>
            <person name="Gross S."/>
            <person name="Joshi V."/>
            <person name="Fowler G."/>
            <person name="Nazareth L."/>
            <person name="Reid J."/>
            <person name="Worley K."/>
            <person name="Petrosino J."/>
            <person name="Highlander S."/>
            <person name="Gibbs R."/>
        </authorList>
    </citation>
    <scope>NUCLEOTIDE SEQUENCE [LARGE SCALE GENOMIC DNA]</scope>
    <source>
        <strain evidence="4">DSM 15952 / CCUG 50447 / LMG 22039 / TP 1.5</strain>
    </source>
</reference>
<dbReference type="SUPFAM" id="SSF53098">
    <property type="entry name" value="Ribonuclease H-like"/>
    <property type="match status" value="1"/>
</dbReference>
<evidence type="ECO:0000313" key="3">
    <source>
        <dbReference type="EMBL" id="EFU72823.1"/>
    </source>
</evidence>
<dbReference type="Pfam" id="PF13276">
    <property type="entry name" value="HTH_21"/>
    <property type="match status" value="1"/>
</dbReference>
<dbReference type="PATRIC" id="fig|888064.11.peg.2281"/>